<gene>
    <name evidence="3" type="ORF">CNF02_04890</name>
</gene>
<accession>A0A2A5WE88</accession>
<proteinExistence type="predicted"/>
<dbReference type="GO" id="GO:0070402">
    <property type="term" value="F:NADPH binding"/>
    <property type="evidence" value="ECO:0007669"/>
    <property type="project" value="TreeGrafter"/>
</dbReference>
<dbReference type="SUPFAM" id="SSF51735">
    <property type="entry name" value="NAD(P)-binding Rossmann-fold domains"/>
    <property type="match status" value="1"/>
</dbReference>
<dbReference type="Proteomes" id="UP000219329">
    <property type="component" value="Unassembled WGS sequence"/>
</dbReference>
<dbReference type="PANTHER" id="PTHR48106">
    <property type="entry name" value="QUINONE OXIDOREDUCTASE PIG3-RELATED"/>
    <property type="match status" value="1"/>
</dbReference>
<evidence type="ECO:0000313" key="4">
    <source>
        <dbReference type="Proteomes" id="UP000219329"/>
    </source>
</evidence>
<name>A0A2A5WE88_9GAMM</name>
<evidence type="ECO:0000256" key="1">
    <source>
        <dbReference type="ARBA" id="ARBA00022857"/>
    </source>
</evidence>
<dbReference type="InterPro" id="IPR036291">
    <property type="entry name" value="NAD(P)-bd_dom_sf"/>
</dbReference>
<dbReference type="PANTHER" id="PTHR48106:SF18">
    <property type="entry name" value="QUINONE OXIDOREDUCTASE PIG3"/>
    <property type="match status" value="1"/>
</dbReference>
<protein>
    <submittedName>
        <fullName evidence="3">NADH oxidase</fullName>
    </submittedName>
</protein>
<dbReference type="Gene3D" id="3.40.50.720">
    <property type="entry name" value="NAD(P)-binding Rossmann-like Domain"/>
    <property type="match status" value="1"/>
</dbReference>
<keyword evidence="2" id="KW-0560">Oxidoreductase</keyword>
<dbReference type="SUPFAM" id="SSF50129">
    <property type="entry name" value="GroES-like"/>
    <property type="match status" value="1"/>
</dbReference>
<evidence type="ECO:0000313" key="3">
    <source>
        <dbReference type="EMBL" id="PDH34691.1"/>
    </source>
</evidence>
<evidence type="ECO:0000256" key="2">
    <source>
        <dbReference type="ARBA" id="ARBA00023002"/>
    </source>
</evidence>
<reference evidence="3 4" key="1">
    <citation type="submission" date="2017-08" db="EMBL/GenBank/DDBJ databases">
        <title>Fine stratification of microbial communities through a metagenomic profile of the photic zone.</title>
        <authorList>
            <person name="Haro-Moreno J.M."/>
            <person name="Lopez-Perez M."/>
            <person name="De La Torre J."/>
            <person name="Picazo A."/>
            <person name="Camacho A."/>
            <person name="Rodriguez-Valera F."/>
        </authorList>
    </citation>
    <scope>NUCLEOTIDE SEQUENCE [LARGE SCALE GENOMIC DNA]</scope>
    <source>
        <strain evidence="3">MED-G28</strain>
    </source>
</reference>
<comment type="caution">
    <text evidence="3">The sequence shown here is derived from an EMBL/GenBank/DDBJ whole genome shotgun (WGS) entry which is preliminary data.</text>
</comment>
<dbReference type="GO" id="GO:0016651">
    <property type="term" value="F:oxidoreductase activity, acting on NAD(P)H"/>
    <property type="evidence" value="ECO:0007669"/>
    <property type="project" value="TreeGrafter"/>
</dbReference>
<sequence length="378" mass="40633">MQEQTSREIRSTLTTDGDIEISIASVPKPIPAENEVLIRVEASPINPSDLGLLISFAADLDTLQISGTGDETVAKLKIHPALMGSMKPRIGQSMPVGNEGGGVIEDAGANAKELIGKTVGLAGGAMYSQYRCVPANSCLVMDDNTTSAEAASSFVNPLTALAFIETMEMENHSALVNTAAASNLGQMLIKICKADSVPLINIVRKPEQVEFLKGLGAEYVCDTSSPDFMKDLVAALVTTGATLGFDATGGGNEGKLPGQLLSAMEIAANKKAKEYSRYGSDTYKQVYIYGGLDQSPTILNRSYGLNWGLGGWLLTPMIGRIGMERFQKMRERVAREITTTFASKYTQEISFEEMLDPEILKSYAKQATGEKYLVLPHK</sequence>
<dbReference type="EMBL" id="NTJZ01000003">
    <property type="protein sequence ID" value="PDH34691.1"/>
    <property type="molecule type" value="Genomic_DNA"/>
</dbReference>
<organism evidence="3 4">
    <name type="scientific">OM182 bacterium MED-G28</name>
    <dbReference type="NCBI Taxonomy" id="1986256"/>
    <lineage>
        <taxon>Bacteria</taxon>
        <taxon>Pseudomonadati</taxon>
        <taxon>Pseudomonadota</taxon>
        <taxon>Gammaproteobacteria</taxon>
        <taxon>OMG group</taxon>
        <taxon>OM182 clade</taxon>
    </lineage>
</organism>
<dbReference type="AlphaFoldDB" id="A0A2A5WE88"/>
<keyword evidence="1" id="KW-0521">NADP</keyword>
<dbReference type="CDD" id="cd08291">
    <property type="entry name" value="ETR_like_1"/>
    <property type="match status" value="1"/>
</dbReference>
<dbReference type="InterPro" id="IPR011032">
    <property type="entry name" value="GroES-like_sf"/>
</dbReference>
<dbReference type="Gene3D" id="3.90.180.10">
    <property type="entry name" value="Medium-chain alcohol dehydrogenases, catalytic domain"/>
    <property type="match status" value="1"/>
</dbReference>